<evidence type="ECO:0000313" key="10">
    <source>
        <dbReference type="Proteomes" id="UP000298200"/>
    </source>
</evidence>
<keyword evidence="5" id="KW-0378">Hydrolase</keyword>
<dbReference type="InterPro" id="IPR000917">
    <property type="entry name" value="Sulfatase_N"/>
</dbReference>
<keyword evidence="10" id="KW-1185">Reference proteome</keyword>
<comment type="similarity">
    <text evidence="2">Belongs to the sulfatase family.</text>
</comment>
<comment type="cofactor">
    <cofactor evidence="1">
        <name>Ca(2+)</name>
        <dbReference type="ChEBI" id="CHEBI:29108"/>
    </cofactor>
</comment>
<evidence type="ECO:0000256" key="3">
    <source>
        <dbReference type="ARBA" id="ARBA00022723"/>
    </source>
</evidence>
<feature type="domain" description="Sulfatase N-terminal" evidence="8">
    <location>
        <begin position="255"/>
        <end position="599"/>
    </location>
</feature>
<sequence>MMTLMGPIQAPLFPIRVFKISLYYSVFFYLFFLIFNTSFTIMGVDVGDFLKQYLGAFFGVYLTTTLKVFSVSLFLHTSLFTLAHLIFNFLKKPNPSWYVFVCTVFGIEFLALVQSMIQFPQIYGEFFFFRYPSFAPFLYFLTDHIPPILPSMVLVLALGVLFGLLVRQVYLHKSKESFFAINHVLVLGFIHIHGLYFFGLVYFAFLLWQGKRYQNVHIKTYGLVFVFFIFLYLIPNLWIGISSLRYSKVEGKPPIFILSADSLRYDKIGFQVNGSSITPNIDLFKKDAFQFHDHHTTIPRTFPSWADTLTGKYAMDHKVRDMFPSPEEKQRIGSSSFPTIQQILKKIGYEHYAIGSFAADIFPRANFGFDAVYAPNFNARIMTVQRTAETQILVLPFLVGSWFSGGMYLEELDGLSTWGDGKRLINRFHSLVKEKKDSPYSITYFSSVIHFPYTPSYPYYKRYTDPNYYGKYKYLKFVDPTDANLPNQVEISQIRSLFDSAVYAFDQEFGEMVGYLKEQGIYEDAIIILTADHGEALYEDIHGQGHGEHLRGEAVTHVPFMIKFPKTSKFGQLHENQREFTGITSSVDFVPTLMDYFNIPLTSEYPGKSLLAVLQDKDWKEDRFVYSETGIWFSDVGNHFFQKQRIPYPNILSLHQVVPEEDYQIMITDPIYRETIAFSKHRSIQNSNYKLIYIPTREGVKFELYDRKKDPLNQTNLFPNHPMASKMKDVLYKTVVKWESASVAGEYLIPSSLSDINENL</sequence>
<dbReference type="PANTHER" id="PTHR42693">
    <property type="entry name" value="ARYLSULFATASE FAMILY MEMBER"/>
    <property type="match status" value="1"/>
</dbReference>
<feature type="transmembrane region" description="Helical" evidence="7">
    <location>
        <begin position="220"/>
        <end position="239"/>
    </location>
</feature>
<feature type="transmembrane region" description="Helical" evidence="7">
    <location>
        <begin position="53"/>
        <end position="75"/>
    </location>
</feature>
<dbReference type="EMBL" id="RQFU01000019">
    <property type="protein sequence ID" value="TGL19190.1"/>
    <property type="molecule type" value="Genomic_DNA"/>
</dbReference>
<evidence type="ECO:0000259" key="8">
    <source>
        <dbReference type="Pfam" id="PF00884"/>
    </source>
</evidence>
<feature type="transmembrane region" description="Helical" evidence="7">
    <location>
        <begin position="20"/>
        <end position="41"/>
    </location>
</feature>
<dbReference type="InterPro" id="IPR017850">
    <property type="entry name" value="Alkaline_phosphatase_core_sf"/>
</dbReference>
<keyword evidence="6" id="KW-0106">Calcium</keyword>
<feature type="transmembrane region" description="Helical" evidence="7">
    <location>
        <begin position="122"/>
        <end position="142"/>
    </location>
</feature>
<keyword evidence="4" id="KW-0732">Signal</keyword>
<dbReference type="Proteomes" id="UP000298200">
    <property type="component" value="Unassembled WGS sequence"/>
</dbReference>
<keyword evidence="7" id="KW-0472">Membrane</keyword>
<name>A0ABY2LZL0_9LEPT</name>
<proteinExistence type="inferred from homology"/>
<evidence type="ECO:0000256" key="5">
    <source>
        <dbReference type="ARBA" id="ARBA00022801"/>
    </source>
</evidence>
<evidence type="ECO:0000256" key="4">
    <source>
        <dbReference type="ARBA" id="ARBA00022729"/>
    </source>
</evidence>
<comment type="caution">
    <text evidence="9">The sequence shown here is derived from an EMBL/GenBank/DDBJ whole genome shotgun (WGS) entry which is preliminary data.</text>
</comment>
<evidence type="ECO:0000256" key="1">
    <source>
        <dbReference type="ARBA" id="ARBA00001913"/>
    </source>
</evidence>
<evidence type="ECO:0000256" key="6">
    <source>
        <dbReference type="ARBA" id="ARBA00022837"/>
    </source>
</evidence>
<accession>A0ABY2LZL0</accession>
<dbReference type="Pfam" id="PF00884">
    <property type="entry name" value="Sulfatase"/>
    <property type="match status" value="1"/>
</dbReference>
<evidence type="ECO:0000256" key="7">
    <source>
        <dbReference type="SAM" id="Phobius"/>
    </source>
</evidence>
<dbReference type="InterPro" id="IPR050738">
    <property type="entry name" value="Sulfatase"/>
</dbReference>
<evidence type="ECO:0000313" key="9">
    <source>
        <dbReference type="EMBL" id="TGL19190.1"/>
    </source>
</evidence>
<dbReference type="PANTHER" id="PTHR42693:SF42">
    <property type="entry name" value="ARYLSULFATASE G"/>
    <property type="match status" value="1"/>
</dbReference>
<organism evidence="9 10">
    <name type="scientific">Leptospira yanagawae</name>
    <dbReference type="NCBI Taxonomy" id="293069"/>
    <lineage>
        <taxon>Bacteria</taxon>
        <taxon>Pseudomonadati</taxon>
        <taxon>Spirochaetota</taxon>
        <taxon>Spirochaetia</taxon>
        <taxon>Leptospirales</taxon>
        <taxon>Leptospiraceae</taxon>
        <taxon>Leptospira</taxon>
    </lineage>
</organism>
<feature type="transmembrane region" description="Helical" evidence="7">
    <location>
        <begin position="178"/>
        <end position="208"/>
    </location>
</feature>
<gene>
    <name evidence="9" type="ORF">EHQ46_15475</name>
</gene>
<keyword evidence="7" id="KW-0812">Transmembrane</keyword>
<dbReference type="SUPFAM" id="SSF53649">
    <property type="entry name" value="Alkaline phosphatase-like"/>
    <property type="match status" value="1"/>
</dbReference>
<keyword evidence="3" id="KW-0479">Metal-binding</keyword>
<feature type="transmembrane region" description="Helical" evidence="7">
    <location>
        <begin position="148"/>
        <end position="166"/>
    </location>
</feature>
<feature type="transmembrane region" description="Helical" evidence="7">
    <location>
        <begin position="95"/>
        <end position="113"/>
    </location>
</feature>
<dbReference type="Gene3D" id="3.40.720.10">
    <property type="entry name" value="Alkaline Phosphatase, subunit A"/>
    <property type="match status" value="1"/>
</dbReference>
<keyword evidence="7" id="KW-1133">Transmembrane helix</keyword>
<evidence type="ECO:0000256" key="2">
    <source>
        <dbReference type="ARBA" id="ARBA00008779"/>
    </source>
</evidence>
<protein>
    <submittedName>
        <fullName evidence="9">Sulfatase</fullName>
    </submittedName>
</protein>
<reference evidence="10" key="1">
    <citation type="journal article" date="2019" name="PLoS Negl. Trop. Dis.">
        <title>Revisiting the worldwide diversity of Leptospira species in the environment.</title>
        <authorList>
            <person name="Vincent A.T."/>
            <person name="Schiettekatte O."/>
            <person name="Bourhy P."/>
            <person name="Veyrier F.J."/>
            <person name="Picardeau M."/>
        </authorList>
    </citation>
    <scope>NUCLEOTIDE SEQUENCE [LARGE SCALE GENOMIC DNA]</scope>
    <source>
        <strain evidence="10">201800272</strain>
    </source>
</reference>